<dbReference type="EMBL" id="SJPI01000001">
    <property type="protein sequence ID" value="TWT53692.1"/>
    <property type="molecule type" value="Genomic_DNA"/>
</dbReference>
<evidence type="ECO:0000313" key="2">
    <source>
        <dbReference type="EMBL" id="TWT53692.1"/>
    </source>
</evidence>
<feature type="region of interest" description="Disordered" evidence="1">
    <location>
        <begin position="28"/>
        <end position="54"/>
    </location>
</feature>
<accession>A0A5C5WV45</accession>
<evidence type="ECO:0000256" key="1">
    <source>
        <dbReference type="SAM" id="MobiDB-lite"/>
    </source>
</evidence>
<protein>
    <submittedName>
        <fullName evidence="2">Uncharacterized protein</fullName>
    </submittedName>
</protein>
<evidence type="ECO:0000313" key="3">
    <source>
        <dbReference type="Proteomes" id="UP000316598"/>
    </source>
</evidence>
<proteinExistence type="predicted"/>
<sequence>MVRFAPDFKGRFSEEIVTGNQTIVENRYQRGLTLPTPNGIEPNDTESSNDVERV</sequence>
<keyword evidence="3" id="KW-1185">Reference proteome</keyword>
<comment type="caution">
    <text evidence="2">The sequence shown here is derived from an EMBL/GenBank/DDBJ whole genome shotgun (WGS) entry which is preliminary data.</text>
</comment>
<name>A0A5C5WV45_9BACT</name>
<feature type="compositionally biased region" description="Acidic residues" evidence="1">
    <location>
        <begin position="43"/>
        <end position="54"/>
    </location>
</feature>
<organism evidence="2 3">
    <name type="scientific">Rubripirellula amarantea</name>
    <dbReference type="NCBI Taxonomy" id="2527999"/>
    <lineage>
        <taxon>Bacteria</taxon>
        <taxon>Pseudomonadati</taxon>
        <taxon>Planctomycetota</taxon>
        <taxon>Planctomycetia</taxon>
        <taxon>Pirellulales</taxon>
        <taxon>Pirellulaceae</taxon>
        <taxon>Rubripirellula</taxon>
    </lineage>
</organism>
<dbReference type="AlphaFoldDB" id="A0A5C5WV45"/>
<dbReference type="Proteomes" id="UP000316598">
    <property type="component" value="Unassembled WGS sequence"/>
</dbReference>
<reference evidence="2 3" key="1">
    <citation type="submission" date="2019-02" db="EMBL/GenBank/DDBJ databases">
        <title>Deep-cultivation of Planctomycetes and their phenomic and genomic characterization uncovers novel biology.</title>
        <authorList>
            <person name="Wiegand S."/>
            <person name="Jogler M."/>
            <person name="Boedeker C."/>
            <person name="Pinto D."/>
            <person name="Vollmers J."/>
            <person name="Rivas-Marin E."/>
            <person name="Kohn T."/>
            <person name="Peeters S.H."/>
            <person name="Heuer A."/>
            <person name="Rast P."/>
            <person name="Oberbeckmann S."/>
            <person name="Bunk B."/>
            <person name="Jeske O."/>
            <person name="Meyerdierks A."/>
            <person name="Storesund J.E."/>
            <person name="Kallscheuer N."/>
            <person name="Luecker S."/>
            <person name="Lage O.M."/>
            <person name="Pohl T."/>
            <person name="Merkel B.J."/>
            <person name="Hornburger P."/>
            <person name="Mueller R.-W."/>
            <person name="Bruemmer F."/>
            <person name="Labrenz M."/>
            <person name="Spormann A.M."/>
            <person name="Op Den Camp H."/>
            <person name="Overmann J."/>
            <person name="Amann R."/>
            <person name="Jetten M.S.M."/>
            <person name="Mascher T."/>
            <person name="Medema M.H."/>
            <person name="Devos D.P."/>
            <person name="Kaster A.-K."/>
            <person name="Ovreas L."/>
            <person name="Rohde M."/>
            <person name="Galperin M.Y."/>
            <person name="Jogler C."/>
        </authorList>
    </citation>
    <scope>NUCLEOTIDE SEQUENCE [LARGE SCALE GENOMIC DNA]</scope>
    <source>
        <strain evidence="2 3">Pla22</strain>
    </source>
</reference>
<gene>
    <name evidence="2" type="ORF">Pla22_13230</name>
</gene>